<reference evidence="2 3" key="1">
    <citation type="journal article" date="2014" name="PLoS ONE">
        <title>Global Analysis of Gene Expression Profiles in Physic Nut (Jatropha curcas L.) Seedlings Exposed to Salt Stress.</title>
        <authorList>
            <person name="Zhang L."/>
            <person name="Zhang C."/>
            <person name="Wu P."/>
            <person name="Chen Y."/>
            <person name="Li M."/>
            <person name="Jiang H."/>
            <person name="Wu G."/>
        </authorList>
    </citation>
    <scope>NUCLEOTIDE SEQUENCE [LARGE SCALE GENOMIC DNA]</scope>
    <source>
        <strain evidence="3">cv. GZQX0401</strain>
        <tissue evidence="2">Young leaves</tissue>
    </source>
</reference>
<evidence type="ECO:0000256" key="1">
    <source>
        <dbReference type="SAM" id="MobiDB-lite"/>
    </source>
</evidence>
<proteinExistence type="predicted"/>
<accession>A0A067KMQ9</accession>
<sequence length="108" mass="11155">MAVHKHAAASKSTKPLSKAQHLLPDGGLPIGVSPSKPAQTPSFNVSSGQDAAGGGAAGVGLGLQLQQSVETENAEKKRRERTKTKAKTLLEAIALIQELIAIISDMGF</sequence>
<dbReference type="EMBL" id="KK914539">
    <property type="protein sequence ID" value="KDP33575.1"/>
    <property type="molecule type" value="Genomic_DNA"/>
</dbReference>
<evidence type="ECO:0000313" key="3">
    <source>
        <dbReference type="Proteomes" id="UP000027138"/>
    </source>
</evidence>
<dbReference type="AlphaFoldDB" id="A0A067KMQ9"/>
<gene>
    <name evidence="2" type="ORF">JCGZ_07146</name>
</gene>
<keyword evidence="3" id="KW-1185">Reference proteome</keyword>
<dbReference type="Proteomes" id="UP000027138">
    <property type="component" value="Unassembled WGS sequence"/>
</dbReference>
<evidence type="ECO:0000313" key="2">
    <source>
        <dbReference type="EMBL" id="KDP33575.1"/>
    </source>
</evidence>
<feature type="region of interest" description="Disordered" evidence="1">
    <location>
        <begin position="1"/>
        <end position="58"/>
    </location>
</feature>
<name>A0A067KMQ9_JATCU</name>
<organism evidence="2 3">
    <name type="scientific">Jatropha curcas</name>
    <name type="common">Barbados nut</name>
    <dbReference type="NCBI Taxonomy" id="180498"/>
    <lineage>
        <taxon>Eukaryota</taxon>
        <taxon>Viridiplantae</taxon>
        <taxon>Streptophyta</taxon>
        <taxon>Embryophyta</taxon>
        <taxon>Tracheophyta</taxon>
        <taxon>Spermatophyta</taxon>
        <taxon>Magnoliopsida</taxon>
        <taxon>eudicotyledons</taxon>
        <taxon>Gunneridae</taxon>
        <taxon>Pentapetalae</taxon>
        <taxon>rosids</taxon>
        <taxon>fabids</taxon>
        <taxon>Malpighiales</taxon>
        <taxon>Euphorbiaceae</taxon>
        <taxon>Crotonoideae</taxon>
        <taxon>Jatropheae</taxon>
        <taxon>Jatropha</taxon>
    </lineage>
</organism>
<protein>
    <submittedName>
        <fullName evidence="2">Uncharacterized protein</fullName>
    </submittedName>
</protein>